<protein>
    <recommendedName>
        <fullName evidence="2">Nitroreductase family deazaflavin-dependent oxidoreductase</fullName>
    </recommendedName>
</protein>
<accession>A0A381WS97</accession>
<reference evidence="1" key="1">
    <citation type="submission" date="2018-05" db="EMBL/GenBank/DDBJ databases">
        <authorList>
            <person name="Lanie J.A."/>
            <person name="Ng W.-L."/>
            <person name="Kazmierczak K.M."/>
            <person name="Andrzejewski T.M."/>
            <person name="Davidsen T.M."/>
            <person name="Wayne K.J."/>
            <person name="Tettelin H."/>
            <person name="Glass J.I."/>
            <person name="Rusch D."/>
            <person name="Podicherti R."/>
            <person name="Tsui H.-C.T."/>
            <person name="Winkler M.E."/>
        </authorList>
    </citation>
    <scope>NUCLEOTIDE SEQUENCE</scope>
</reference>
<gene>
    <name evidence="1" type="ORF">METZ01_LOCUS107651</name>
</gene>
<dbReference type="InterPro" id="IPR012349">
    <property type="entry name" value="Split_barrel_FMN-bd"/>
</dbReference>
<dbReference type="GO" id="GO:0016491">
    <property type="term" value="F:oxidoreductase activity"/>
    <property type="evidence" value="ECO:0007669"/>
    <property type="project" value="InterPro"/>
</dbReference>
<sequence>MRGDATLMRELTQAERDALGQPNPVDITTTGRRSRQPRRIEIWAHLIEDRIFITSSPGRRNWYANMLAQPDIVLHVKHGTKSDIPVTARPIIDPDERHVMFDRIQNLSVYRSRMTLPIAQRIEGSCLVEITLRDA</sequence>
<dbReference type="EMBL" id="UINC01012563">
    <property type="protein sequence ID" value="SVA54797.1"/>
    <property type="molecule type" value="Genomic_DNA"/>
</dbReference>
<dbReference type="Pfam" id="PF04075">
    <property type="entry name" value="F420H2_quin_red"/>
    <property type="match status" value="1"/>
</dbReference>
<dbReference type="Gene3D" id="2.30.110.10">
    <property type="entry name" value="Electron Transport, Fmn-binding Protein, Chain A"/>
    <property type="match status" value="1"/>
</dbReference>
<proteinExistence type="predicted"/>
<evidence type="ECO:0000313" key="1">
    <source>
        <dbReference type="EMBL" id="SVA54797.1"/>
    </source>
</evidence>
<dbReference type="InterPro" id="IPR004378">
    <property type="entry name" value="F420H2_quin_Rdtase"/>
</dbReference>
<name>A0A381WS97_9ZZZZ</name>
<organism evidence="1">
    <name type="scientific">marine metagenome</name>
    <dbReference type="NCBI Taxonomy" id="408172"/>
    <lineage>
        <taxon>unclassified sequences</taxon>
        <taxon>metagenomes</taxon>
        <taxon>ecological metagenomes</taxon>
    </lineage>
</organism>
<evidence type="ECO:0008006" key="2">
    <source>
        <dbReference type="Google" id="ProtNLM"/>
    </source>
</evidence>
<dbReference type="AlphaFoldDB" id="A0A381WS97"/>